<dbReference type="OrthoDB" id="5422931at2"/>
<evidence type="ECO:0000313" key="3">
    <source>
        <dbReference type="Proteomes" id="UP000318478"/>
    </source>
</evidence>
<dbReference type="Proteomes" id="UP000318478">
    <property type="component" value="Unassembled WGS sequence"/>
</dbReference>
<evidence type="ECO:0000313" key="2">
    <source>
        <dbReference type="EMBL" id="TWT78361.1"/>
    </source>
</evidence>
<dbReference type="Pfam" id="PF10057">
    <property type="entry name" value="MpsC"/>
    <property type="match status" value="1"/>
</dbReference>
<reference evidence="2 3" key="1">
    <citation type="submission" date="2019-02" db="EMBL/GenBank/DDBJ databases">
        <title>Deep-cultivation of Planctomycetes and their phenomic and genomic characterization uncovers novel biology.</title>
        <authorList>
            <person name="Wiegand S."/>
            <person name="Jogler M."/>
            <person name="Boedeker C."/>
            <person name="Pinto D."/>
            <person name="Vollmers J."/>
            <person name="Rivas-Marin E."/>
            <person name="Kohn T."/>
            <person name="Peeters S.H."/>
            <person name="Heuer A."/>
            <person name="Rast P."/>
            <person name="Oberbeckmann S."/>
            <person name="Bunk B."/>
            <person name="Jeske O."/>
            <person name="Meyerdierks A."/>
            <person name="Storesund J.E."/>
            <person name="Kallscheuer N."/>
            <person name="Luecker S."/>
            <person name="Lage O.M."/>
            <person name="Pohl T."/>
            <person name="Merkel B.J."/>
            <person name="Hornburger P."/>
            <person name="Mueller R.-W."/>
            <person name="Bruemmer F."/>
            <person name="Labrenz M."/>
            <person name="Spormann A.M."/>
            <person name="Op Den Camp H."/>
            <person name="Overmann J."/>
            <person name="Amann R."/>
            <person name="Jetten M.S.M."/>
            <person name="Mascher T."/>
            <person name="Medema M.H."/>
            <person name="Devos D.P."/>
            <person name="Kaster A.-K."/>
            <person name="Ovreas L."/>
            <person name="Rohde M."/>
            <person name="Galperin M.Y."/>
            <person name="Jogler C."/>
        </authorList>
    </citation>
    <scope>NUCLEOTIDE SEQUENCE [LARGE SCALE GENOMIC DNA]</scope>
    <source>
        <strain evidence="2 3">Pla123a</strain>
    </source>
</reference>
<dbReference type="InterPro" id="IPR018745">
    <property type="entry name" value="MpsC"/>
</dbReference>
<sequence length="124" mass="14267">MKSKREIEREISQAIIRFEKEFMGRGPLETRSYIVDDLVLVRLKNVLTPAEMKLSESEDRERSRYLIKQLRQQLIEQGRPLLDAVIKDILGVDVVSLHTDISSRTGERVIVFTLERAPDLASSS</sequence>
<dbReference type="RefSeq" id="WP_146584760.1">
    <property type="nucleotide sequence ID" value="NZ_SJPO01000002.1"/>
</dbReference>
<accession>A0A5C5YU62</accession>
<dbReference type="EMBL" id="SJPO01000002">
    <property type="protein sequence ID" value="TWT78361.1"/>
    <property type="molecule type" value="Genomic_DNA"/>
</dbReference>
<feature type="domain" description="Na+-translocating membrane potential-generating system MpsC" evidence="1">
    <location>
        <begin position="4"/>
        <end position="116"/>
    </location>
</feature>
<protein>
    <recommendedName>
        <fullName evidence="1">Na+-translocating membrane potential-generating system MpsC domain-containing protein</fullName>
    </recommendedName>
</protein>
<proteinExistence type="predicted"/>
<comment type="caution">
    <text evidence="2">The sequence shown here is derived from an EMBL/GenBank/DDBJ whole genome shotgun (WGS) entry which is preliminary data.</text>
</comment>
<gene>
    <name evidence="2" type="ORF">Pla123a_11520</name>
</gene>
<evidence type="ECO:0000259" key="1">
    <source>
        <dbReference type="Pfam" id="PF10057"/>
    </source>
</evidence>
<name>A0A5C5YU62_9BACT</name>
<organism evidence="2 3">
    <name type="scientific">Posidoniimonas polymericola</name>
    <dbReference type="NCBI Taxonomy" id="2528002"/>
    <lineage>
        <taxon>Bacteria</taxon>
        <taxon>Pseudomonadati</taxon>
        <taxon>Planctomycetota</taxon>
        <taxon>Planctomycetia</taxon>
        <taxon>Pirellulales</taxon>
        <taxon>Lacipirellulaceae</taxon>
        <taxon>Posidoniimonas</taxon>
    </lineage>
</organism>
<dbReference type="AlphaFoldDB" id="A0A5C5YU62"/>
<keyword evidence="3" id="KW-1185">Reference proteome</keyword>